<dbReference type="AlphaFoldDB" id="A0AAW2CDU9"/>
<gene>
    <name evidence="2" type="ORF">SO802_021070</name>
</gene>
<reference evidence="2 3" key="1">
    <citation type="submission" date="2024-01" db="EMBL/GenBank/DDBJ databases">
        <title>A telomere-to-telomere, gap-free genome of sweet tea (Lithocarpus litseifolius).</title>
        <authorList>
            <person name="Zhou J."/>
        </authorList>
    </citation>
    <scope>NUCLEOTIDE SEQUENCE [LARGE SCALE GENOMIC DNA]</scope>
    <source>
        <strain evidence="2">Zhou-2022a</strain>
        <tissue evidence="2">Leaf</tissue>
    </source>
</reference>
<proteinExistence type="predicted"/>
<name>A0AAW2CDU9_9ROSI</name>
<feature type="compositionally biased region" description="Basic and acidic residues" evidence="1">
    <location>
        <begin position="11"/>
        <end position="28"/>
    </location>
</feature>
<organism evidence="2 3">
    <name type="scientific">Lithocarpus litseifolius</name>
    <dbReference type="NCBI Taxonomy" id="425828"/>
    <lineage>
        <taxon>Eukaryota</taxon>
        <taxon>Viridiplantae</taxon>
        <taxon>Streptophyta</taxon>
        <taxon>Embryophyta</taxon>
        <taxon>Tracheophyta</taxon>
        <taxon>Spermatophyta</taxon>
        <taxon>Magnoliopsida</taxon>
        <taxon>eudicotyledons</taxon>
        <taxon>Gunneridae</taxon>
        <taxon>Pentapetalae</taxon>
        <taxon>rosids</taxon>
        <taxon>fabids</taxon>
        <taxon>Fagales</taxon>
        <taxon>Fagaceae</taxon>
        <taxon>Lithocarpus</taxon>
    </lineage>
</organism>
<dbReference type="EMBL" id="JAZDWU010000007">
    <property type="protein sequence ID" value="KAK9996384.1"/>
    <property type="molecule type" value="Genomic_DNA"/>
</dbReference>
<feature type="region of interest" description="Disordered" evidence="1">
    <location>
        <begin position="1"/>
        <end position="48"/>
    </location>
</feature>
<evidence type="ECO:0000313" key="2">
    <source>
        <dbReference type="EMBL" id="KAK9996384.1"/>
    </source>
</evidence>
<evidence type="ECO:0000256" key="1">
    <source>
        <dbReference type="SAM" id="MobiDB-lite"/>
    </source>
</evidence>
<keyword evidence="3" id="KW-1185">Reference proteome</keyword>
<dbReference type="Proteomes" id="UP001459277">
    <property type="component" value="Unassembled WGS sequence"/>
</dbReference>
<protein>
    <submittedName>
        <fullName evidence="2">Uncharacterized protein</fullName>
    </submittedName>
</protein>
<comment type="caution">
    <text evidence="2">The sequence shown here is derived from an EMBL/GenBank/DDBJ whole genome shotgun (WGS) entry which is preliminary data.</text>
</comment>
<evidence type="ECO:0000313" key="3">
    <source>
        <dbReference type="Proteomes" id="UP001459277"/>
    </source>
</evidence>
<sequence length="115" mass="12524">MYYPPAIRASGSKDDSVSKEVDEGKESPTKALPTANISPEEAEQSEDIEKAVDTTKEVAHDAHLPLVAPKDPPKEKEASHNMEIVLTTLPIPTKKDLKDILSNALSMELEMIISS</sequence>
<accession>A0AAW2CDU9</accession>